<dbReference type="InterPro" id="IPR005720">
    <property type="entry name" value="Dihydroorotate_DH_cat"/>
</dbReference>
<accession>X1SHN7</accession>
<dbReference type="Gene3D" id="3.20.20.70">
    <property type="entry name" value="Aldolase class I"/>
    <property type="match status" value="1"/>
</dbReference>
<dbReference type="EMBL" id="BARW01019195">
    <property type="protein sequence ID" value="GAI92512.1"/>
    <property type="molecule type" value="Genomic_DNA"/>
</dbReference>
<dbReference type="Gene3D" id="3.30.70.20">
    <property type="match status" value="1"/>
</dbReference>
<dbReference type="PANTHER" id="PTHR43073">
    <property type="entry name" value="DIHYDROPYRIMIDINE DEHYDROGENASE [NADP(+)]"/>
    <property type="match status" value="1"/>
</dbReference>
<dbReference type="SUPFAM" id="SSF51395">
    <property type="entry name" value="FMN-linked oxidoreductases"/>
    <property type="match status" value="1"/>
</dbReference>
<comment type="caution">
    <text evidence="6">The sequence shown here is derived from an EMBL/GenBank/DDBJ whole genome shotgun (WGS) entry which is preliminary data.</text>
</comment>
<feature type="domain" description="4Fe-4S ferredoxin-type" evidence="5">
    <location>
        <begin position="190"/>
        <end position="219"/>
    </location>
</feature>
<reference evidence="6" key="1">
    <citation type="journal article" date="2014" name="Front. Microbiol.">
        <title>High frequency of phylogenetically diverse reductive dehalogenase-homologous genes in deep subseafloor sedimentary metagenomes.</title>
        <authorList>
            <person name="Kawai M."/>
            <person name="Futagami T."/>
            <person name="Toyoda A."/>
            <person name="Takaki Y."/>
            <person name="Nishi S."/>
            <person name="Hori S."/>
            <person name="Arai W."/>
            <person name="Tsubouchi T."/>
            <person name="Morono Y."/>
            <person name="Uchiyama I."/>
            <person name="Ito T."/>
            <person name="Fujiyama A."/>
            <person name="Inagaki F."/>
            <person name="Takami H."/>
        </authorList>
    </citation>
    <scope>NUCLEOTIDE SEQUENCE</scope>
    <source>
        <strain evidence="6">Expedition CK06-06</strain>
    </source>
</reference>
<dbReference type="InterPro" id="IPR013785">
    <property type="entry name" value="Aldolase_TIM"/>
</dbReference>
<dbReference type="GO" id="GO:0050661">
    <property type="term" value="F:NADP binding"/>
    <property type="evidence" value="ECO:0007669"/>
    <property type="project" value="TreeGrafter"/>
</dbReference>
<dbReference type="InterPro" id="IPR017900">
    <property type="entry name" value="4Fe4S_Fe_S_CS"/>
</dbReference>
<dbReference type="GO" id="GO:0002058">
    <property type="term" value="F:uracil binding"/>
    <property type="evidence" value="ECO:0007669"/>
    <property type="project" value="TreeGrafter"/>
</dbReference>
<evidence type="ECO:0000313" key="6">
    <source>
        <dbReference type="EMBL" id="GAI92512.1"/>
    </source>
</evidence>
<evidence type="ECO:0000256" key="4">
    <source>
        <dbReference type="ARBA" id="ARBA00032722"/>
    </source>
</evidence>
<evidence type="ECO:0000256" key="3">
    <source>
        <dbReference type="ARBA" id="ARBA00030119"/>
    </source>
</evidence>
<keyword evidence="2" id="KW-0560">Oxidoreductase</keyword>
<dbReference type="GO" id="GO:0006210">
    <property type="term" value="P:thymine catabolic process"/>
    <property type="evidence" value="ECO:0007669"/>
    <property type="project" value="TreeGrafter"/>
</dbReference>
<dbReference type="AlphaFoldDB" id="X1SHN7"/>
<feature type="non-terminal residue" evidence="6">
    <location>
        <position position="1"/>
    </location>
</feature>
<sequence>PMSDAHVGQNTVEQNIEMVVTQTKAVKKVTSLPVGVKMTPNVSDMVPIAQAAKDAGADFLTISNSVKALAGVDIETGKPYLPAYGGYTGPAIKPIIQRFVSEVARAVDIPISAVGGVCSWEDIVEYIMLGATTVQTVTAVIWDGYEVLEKLISGLSQFMERKGYNSIEDFRGIALPHITTVQKYAACPPNHVTLEQEKCDDCGLCLKVCFYDALYTDRQGHLNTRPENCDGCGLCVETCPRQALSLK</sequence>
<evidence type="ECO:0000259" key="5">
    <source>
        <dbReference type="PROSITE" id="PS51379"/>
    </source>
</evidence>
<dbReference type="GO" id="GO:0005737">
    <property type="term" value="C:cytoplasm"/>
    <property type="evidence" value="ECO:0007669"/>
    <property type="project" value="InterPro"/>
</dbReference>
<dbReference type="InterPro" id="IPR017896">
    <property type="entry name" value="4Fe4S_Fe-S-bd"/>
</dbReference>
<proteinExistence type="inferred from homology"/>
<organism evidence="6">
    <name type="scientific">marine sediment metagenome</name>
    <dbReference type="NCBI Taxonomy" id="412755"/>
    <lineage>
        <taxon>unclassified sequences</taxon>
        <taxon>metagenomes</taxon>
        <taxon>ecological metagenomes</taxon>
    </lineage>
</organism>
<gene>
    <name evidence="6" type="ORF">S12H4_32705</name>
</gene>
<feature type="domain" description="4Fe-4S ferredoxin-type" evidence="5">
    <location>
        <begin position="220"/>
        <end position="247"/>
    </location>
</feature>
<dbReference type="PANTHER" id="PTHR43073:SF2">
    <property type="entry name" value="DIHYDROPYRIMIDINE DEHYDROGENASE [NADP(+)]"/>
    <property type="match status" value="1"/>
</dbReference>
<dbReference type="GO" id="GO:0006212">
    <property type="term" value="P:uracil catabolic process"/>
    <property type="evidence" value="ECO:0007669"/>
    <property type="project" value="TreeGrafter"/>
</dbReference>
<dbReference type="PROSITE" id="PS00198">
    <property type="entry name" value="4FE4S_FER_1"/>
    <property type="match status" value="1"/>
</dbReference>
<dbReference type="PROSITE" id="PS51379">
    <property type="entry name" value="4FE4S_FER_2"/>
    <property type="match status" value="2"/>
</dbReference>
<evidence type="ECO:0000256" key="1">
    <source>
        <dbReference type="ARBA" id="ARBA00010804"/>
    </source>
</evidence>
<dbReference type="SUPFAM" id="SSF54862">
    <property type="entry name" value="4Fe-4S ferredoxins"/>
    <property type="match status" value="1"/>
</dbReference>
<dbReference type="Pfam" id="PF01180">
    <property type="entry name" value="DHO_dh"/>
    <property type="match status" value="1"/>
</dbReference>
<protein>
    <recommendedName>
        <fullName evidence="4">Dihydrothymine dehydrogenase</fullName>
    </recommendedName>
    <alternativeName>
        <fullName evidence="3">Dihydrouracil dehydrogenase</fullName>
    </alternativeName>
</protein>
<comment type="similarity">
    <text evidence="1">Belongs to the dihydropyrimidine dehydrogenase family.</text>
</comment>
<name>X1SHN7_9ZZZZ</name>
<dbReference type="Pfam" id="PF14697">
    <property type="entry name" value="Fer4_21"/>
    <property type="match status" value="1"/>
</dbReference>
<dbReference type="GO" id="GO:0017113">
    <property type="term" value="F:dihydropyrimidine dehydrogenase (NADP+) activity"/>
    <property type="evidence" value="ECO:0007669"/>
    <property type="project" value="TreeGrafter"/>
</dbReference>
<evidence type="ECO:0000256" key="2">
    <source>
        <dbReference type="ARBA" id="ARBA00023002"/>
    </source>
</evidence>